<dbReference type="InterPro" id="IPR025721">
    <property type="entry name" value="Exosome_cplx_N_dom"/>
</dbReference>
<dbReference type="PANTHER" id="PTHR12686">
    <property type="entry name" value="3'-5' EXORIBONUCLEASE CSL4-RELATED"/>
    <property type="match status" value="1"/>
</dbReference>
<evidence type="ECO:0000313" key="6">
    <source>
        <dbReference type="Proteomes" id="UP001054902"/>
    </source>
</evidence>
<dbReference type="GO" id="GO:0005737">
    <property type="term" value="C:cytoplasm"/>
    <property type="evidence" value="ECO:0007669"/>
    <property type="project" value="TreeGrafter"/>
</dbReference>
<dbReference type="Pfam" id="PF14382">
    <property type="entry name" value="ECR1_N"/>
    <property type="match status" value="1"/>
</dbReference>
<dbReference type="GO" id="GO:0003723">
    <property type="term" value="F:RNA binding"/>
    <property type="evidence" value="ECO:0007669"/>
    <property type="project" value="InterPro"/>
</dbReference>
<reference evidence="5 6" key="1">
    <citation type="journal article" date="2021" name="Sci. Rep.">
        <title>The genome of the diatom Chaetoceros tenuissimus carries an ancient integrated fragment of an extant virus.</title>
        <authorList>
            <person name="Hongo Y."/>
            <person name="Kimura K."/>
            <person name="Takaki Y."/>
            <person name="Yoshida Y."/>
            <person name="Baba S."/>
            <person name="Kobayashi G."/>
            <person name="Nagasaki K."/>
            <person name="Hano T."/>
            <person name="Tomaru Y."/>
        </authorList>
    </citation>
    <scope>NUCLEOTIDE SEQUENCE [LARGE SCALE GENOMIC DNA]</scope>
    <source>
        <strain evidence="5 6">NIES-3715</strain>
    </source>
</reference>
<dbReference type="Gene3D" id="2.40.50.100">
    <property type="match status" value="1"/>
</dbReference>
<evidence type="ECO:0000256" key="3">
    <source>
        <dbReference type="ARBA" id="ARBA00022835"/>
    </source>
</evidence>
<dbReference type="NCBIfam" id="NF034126">
    <property type="entry name" value="PRK09521.1"/>
    <property type="match status" value="1"/>
</dbReference>
<dbReference type="Pfam" id="PF10447">
    <property type="entry name" value="EXOSC1"/>
    <property type="match status" value="1"/>
</dbReference>
<gene>
    <name evidence="5" type="ORF">CTEN210_16131</name>
</gene>
<keyword evidence="6" id="KW-1185">Reference proteome</keyword>
<dbReference type="GO" id="GO:0006396">
    <property type="term" value="P:RNA processing"/>
    <property type="evidence" value="ECO:0007669"/>
    <property type="project" value="InterPro"/>
</dbReference>
<name>A0AAD3DA77_9STRA</name>
<dbReference type="InterPro" id="IPR012340">
    <property type="entry name" value="NA-bd_OB-fold"/>
</dbReference>
<evidence type="ECO:0000256" key="2">
    <source>
        <dbReference type="ARBA" id="ARBA00022490"/>
    </source>
</evidence>
<keyword evidence="3" id="KW-0271">Exosome</keyword>
<accession>A0AAD3DA77</accession>
<evidence type="ECO:0000256" key="1">
    <source>
        <dbReference type="ARBA" id="ARBA00004604"/>
    </source>
</evidence>
<proteinExistence type="predicted"/>
<dbReference type="InterPro" id="IPR003029">
    <property type="entry name" value="S1_domain"/>
</dbReference>
<dbReference type="GO" id="GO:0000176">
    <property type="term" value="C:nuclear exosome (RNase complex)"/>
    <property type="evidence" value="ECO:0007669"/>
    <property type="project" value="TreeGrafter"/>
</dbReference>
<dbReference type="SUPFAM" id="SSF50249">
    <property type="entry name" value="Nucleic acid-binding proteins"/>
    <property type="match status" value="1"/>
</dbReference>
<dbReference type="EMBL" id="BLLK01000069">
    <property type="protein sequence ID" value="GFH59655.1"/>
    <property type="molecule type" value="Genomic_DNA"/>
</dbReference>
<dbReference type="PANTHER" id="PTHR12686:SF8">
    <property type="entry name" value="EXOSOME COMPLEX COMPONENT CSL4"/>
    <property type="match status" value="1"/>
</dbReference>
<dbReference type="InterPro" id="IPR019495">
    <property type="entry name" value="EXOSC1_C"/>
</dbReference>
<dbReference type="SUPFAM" id="SSF110324">
    <property type="entry name" value="Ribosomal L27 protein-like"/>
    <property type="match status" value="1"/>
</dbReference>
<dbReference type="GO" id="GO:0005730">
    <property type="term" value="C:nucleolus"/>
    <property type="evidence" value="ECO:0007669"/>
    <property type="project" value="UniProtKB-SubCell"/>
</dbReference>
<evidence type="ECO:0000259" key="4">
    <source>
        <dbReference type="SMART" id="SM00316"/>
    </source>
</evidence>
<dbReference type="SMART" id="SM00316">
    <property type="entry name" value="S1"/>
    <property type="match status" value="1"/>
</dbReference>
<evidence type="ECO:0000313" key="5">
    <source>
        <dbReference type="EMBL" id="GFH59655.1"/>
    </source>
</evidence>
<dbReference type="AlphaFoldDB" id="A0AAD3DA77"/>
<sequence>MPGQTLFIDGSKVAPGDKLCASKLYNPGKGCYVRGASVYACAVGTVKFTESKDGKGEASVTLEEGRQYASSLVLNVGDKVLAKVNRIQVNMANIEIVAAEGIGTLREHHSGIIRKEDIRVAATEEVNIYDSFRPGDIVWAKVISLGDSRKYILSTAENDLGVIRAVCASSGEIMAPISWKEMQCPKTGVKEPRKCAKPKE</sequence>
<organism evidence="5 6">
    <name type="scientific">Chaetoceros tenuissimus</name>
    <dbReference type="NCBI Taxonomy" id="426638"/>
    <lineage>
        <taxon>Eukaryota</taxon>
        <taxon>Sar</taxon>
        <taxon>Stramenopiles</taxon>
        <taxon>Ochrophyta</taxon>
        <taxon>Bacillariophyta</taxon>
        <taxon>Coscinodiscophyceae</taxon>
        <taxon>Chaetocerotophycidae</taxon>
        <taxon>Chaetocerotales</taxon>
        <taxon>Chaetocerotaceae</taxon>
        <taxon>Chaetoceros</taxon>
    </lineage>
</organism>
<feature type="domain" description="S1 motif" evidence="4">
    <location>
        <begin position="75"/>
        <end position="156"/>
    </location>
</feature>
<comment type="subcellular location">
    <subcellularLocation>
        <location evidence="1">Nucleus</location>
        <location evidence="1">Nucleolus</location>
    </subcellularLocation>
</comment>
<comment type="caution">
    <text evidence="5">The sequence shown here is derived from an EMBL/GenBank/DDBJ whole genome shotgun (WGS) entry which is preliminary data.</text>
</comment>
<dbReference type="InterPro" id="IPR039771">
    <property type="entry name" value="Csl4"/>
</dbReference>
<keyword evidence="2" id="KW-0963">Cytoplasm</keyword>
<dbReference type="Gene3D" id="2.40.50.140">
    <property type="entry name" value="Nucleic acid-binding proteins"/>
    <property type="match status" value="1"/>
</dbReference>
<dbReference type="Proteomes" id="UP001054902">
    <property type="component" value="Unassembled WGS sequence"/>
</dbReference>
<dbReference type="FunFam" id="2.40.50.140:FF:000198">
    <property type="entry name" value="Exosome complex component CSL4"/>
    <property type="match status" value="1"/>
</dbReference>
<protein>
    <recommendedName>
        <fullName evidence="4">S1 motif domain-containing protein</fullName>
    </recommendedName>
</protein>